<dbReference type="RefSeq" id="WP_319832859.1">
    <property type="nucleotide sequence ID" value="NZ_CP138858.1"/>
</dbReference>
<evidence type="ECO:0000256" key="3">
    <source>
        <dbReference type="SAM" id="SignalP"/>
    </source>
</evidence>
<dbReference type="Gene3D" id="2.60.120.260">
    <property type="entry name" value="Galactose-binding domain-like"/>
    <property type="match status" value="1"/>
</dbReference>
<dbReference type="InterPro" id="IPR036514">
    <property type="entry name" value="SGNH_hydro_sf"/>
</dbReference>
<evidence type="ECO:0000256" key="2">
    <source>
        <dbReference type="SAM" id="MobiDB-lite"/>
    </source>
</evidence>
<dbReference type="Proteomes" id="UP001324993">
    <property type="component" value="Chromosome"/>
</dbReference>
<dbReference type="EMBL" id="CP138858">
    <property type="protein sequence ID" value="WPJ95992.1"/>
    <property type="molecule type" value="Genomic_DNA"/>
</dbReference>
<dbReference type="InterPro" id="IPR005181">
    <property type="entry name" value="SASA"/>
</dbReference>
<proteinExistence type="predicted"/>
<accession>A0ABZ0RM40</accession>
<keyword evidence="1" id="KW-0378">Hydrolase</keyword>
<evidence type="ECO:0000259" key="4">
    <source>
        <dbReference type="Pfam" id="PF03629"/>
    </source>
</evidence>
<evidence type="ECO:0000256" key="1">
    <source>
        <dbReference type="ARBA" id="ARBA00022801"/>
    </source>
</evidence>
<dbReference type="SUPFAM" id="SSF52266">
    <property type="entry name" value="SGNH hydrolase"/>
    <property type="match status" value="1"/>
</dbReference>
<evidence type="ECO:0000313" key="6">
    <source>
        <dbReference type="Proteomes" id="UP001324993"/>
    </source>
</evidence>
<dbReference type="Pfam" id="PF03629">
    <property type="entry name" value="SASA"/>
    <property type="match status" value="1"/>
</dbReference>
<dbReference type="PANTHER" id="PTHR31988">
    <property type="entry name" value="ESTERASE, PUTATIVE (DUF303)-RELATED"/>
    <property type="match status" value="1"/>
</dbReference>
<feature type="signal peptide" evidence="3">
    <location>
        <begin position="1"/>
        <end position="26"/>
    </location>
</feature>
<keyword evidence="6" id="KW-1185">Reference proteome</keyword>
<feature type="compositionally biased region" description="Polar residues" evidence="2">
    <location>
        <begin position="510"/>
        <end position="520"/>
    </location>
</feature>
<feature type="domain" description="Sialate O-acetylesterase" evidence="4">
    <location>
        <begin position="208"/>
        <end position="464"/>
    </location>
</feature>
<organism evidence="5 6">
    <name type="scientific">Coraliomargarita algicola</name>
    <dbReference type="NCBI Taxonomy" id="3092156"/>
    <lineage>
        <taxon>Bacteria</taxon>
        <taxon>Pseudomonadati</taxon>
        <taxon>Verrucomicrobiota</taxon>
        <taxon>Opitutia</taxon>
        <taxon>Puniceicoccales</taxon>
        <taxon>Coraliomargaritaceae</taxon>
        <taxon>Coraliomargarita</taxon>
    </lineage>
</organism>
<keyword evidence="3" id="KW-0732">Signal</keyword>
<evidence type="ECO:0000313" key="5">
    <source>
        <dbReference type="EMBL" id="WPJ95992.1"/>
    </source>
</evidence>
<name>A0ABZ0RM40_9BACT</name>
<gene>
    <name evidence="5" type="ORF">SH580_21480</name>
</gene>
<dbReference type="PANTHER" id="PTHR31988:SF19">
    <property type="entry name" value="9-O-ACETYL-N-ACETYLNEURAMINIC ACID DEACETYLASE-RELATED"/>
    <property type="match status" value="1"/>
</dbReference>
<reference evidence="5 6" key="1">
    <citation type="submission" date="2023-11" db="EMBL/GenBank/DDBJ databases">
        <title>Coraliomargarita sp. nov., isolated from marine algae.</title>
        <authorList>
            <person name="Lee J.K."/>
            <person name="Baek J.H."/>
            <person name="Kim J.M."/>
            <person name="Choi D.G."/>
            <person name="Jeon C.O."/>
        </authorList>
    </citation>
    <scope>NUCLEOTIDE SEQUENCE [LARGE SCALE GENOMIC DNA]</scope>
    <source>
        <strain evidence="5 6">J2-16</strain>
    </source>
</reference>
<protein>
    <submittedName>
        <fullName evidence="5">Sialate O-acetylesterase</fullName>
    </submittedName>
</protein>
<feature type="region of interest" description="Disordered" evidence="2">
    <location>
        <begin position="486"/>
        <end position="520"/>
    </location>
</feature>
<dbReference type="InterPro" id="IPR052940">
    <property type="entry name" value="Carb_Esterase_6"/>
</dbReference>
<feature type="chain" id="PRO_5046095272" evidence="3">
    <location>
        <begin position="27"/>
        <end position="588"/>
    </location>
</feature>
<dbReference type="Gene3D" id="3.40.50.1110">
    <property type="entry name" value="SGNH hydrolase"/>
    <property type="match status" value="1"/>
</dbReference>
<sequence length="588" mass="62365">MTLLFKKSSRIAFVITFFLCSSRGTADFIYPDSLSTDGGQFNASFPVENLTNESLTLATDTISATAANSGLAYATADPPAGGYPVTVIVEFNSETDLSAFYLWNNSTNATIASKGIQDFTLKFYDAPGGATGGGAQVGADYSETATEGPTTGTYAAEQFVFESTYAGVRSVELIITNNFLGSSWVGARELAFEGRNSLADPSVTRVLVYLVGGQSNADGYGIASELPIADQAPTPEVRFYHGNGGGESPLAAHEWVDLQAGSGSKSGNAGGFGPELQFGRDVHARLGAEKSRIAIIKHTVGGTNLYADWIAGGDASTSGDGAIYQAFQSTVANGLAGLVSFFPNAIIQIEGMIWHQGEGDVNGGEHNNYQTNLTNFIADLRLTYGSELRFVIAQLSNSQWSAGDATKQARCDVVQAAQQSVADASAYNGMIATEGLAPSASGGIIHFATEAYLTTGARFAEAMLRLPITDTDGNGLDDDWEITHFGTKGQSPGDDSDFDGWSNQEEHDWQSSPVSANSRPVVTIGDAGNTLEWTPESGRRYYVQQSTDLSAWTTFESFIPSTAPALQSWTLPNLPAETQVFFRVGVQR</sequence>